<sequence>MTVDKNYNEGKQLAADSKKTNSSQKNQLDVSDHLAIDDYSKDFVERILSQKESDFVEIDCNALIAMLDRMIDEAERMEALDRKEQGE</sequence>
<evidence type="ECO:0000313" key="2">
    <source>
        <dbReference type="EMBL" id="SER44510.1"/>
    </source>
</evidence>
<dbReference type="RefSeq" id="WP_074830230.1">
    <property type="nucleotide sequence ID" value="NZ_FOEV01000022.1"/>
</dbReference>
<feature type="compositionally biased region" description="Polar residues" evidence="1">
    <location>
        <begin position="20"/>
        <end position="29"/>
    </location>
</feature>
<dbReference type="EMBL" id="FOEV01000022">
    <property type="protein sequence ID" value="SER44510.1"/>
    <property type="molecule type" value="Genomic_DNA"/>
</dbReference>
<dbReference type="AlphaFoldDB" id="A0A9X8MHJ1"/>
<name>A0A9X8MHJ1_9PSED</name>
<evidence type="ECO:0000256" key="1">
    <source>
        <dbReference type="SAM" id="MobiDB-lite"/>
    </source>
</evidence>
<reference evidence="2 3" key="1">
    <citation type="submission" date="2016-10" db="EMBL/GenBank/DDBJ databases">
        <authorList>
            <person name="Varghese N."/>
            <person name="Submissions S."/>
        </authorList>
    </citation>
    <scope>NUCLEOTIDE SEQUENCE [LARGE SCALE GENOMIC DNA]</scope>
    <source>
        <strain evidence="2 3">LMG 21974</strain>
    </source>
</reference>
<protein>
    <submittedName>
        <fullName evidence="2">Uncharacterized protein</fullName>
    </submittedName>
</protein>
<evidence type="ECO:0000313" key="3">
    <source>
        <dbReference type="Proteomes" id="UP000183210"/>
    </source>
</evidence>
<proteinExistence type="predicted"/>
<gene>
    <name evidence="2" type="ORF">SAMN05216409_12221</name>
</gene>
<comment type="caution">
    <text evidence="2">The sequence shown here is derived from an EMBL/GenBank/DDBJ whole genome shotgun (WGS) entry which is preliminary data.</text>
</comment>
<dbReference type="Proteomes" id="UP000183210">
    <property type="component" value="Unassembled WGS sequence"/>
</dbReference>
<accession>A0A9X8MHJ1</accession>
<dbReference type="GeneID" id="300269655"/>
<feature type="region of interest" description="Disordered" evidence="1">
    <location>
        <begin position="1"/>
        <end position="31"/>
    </location>
</feature>
<organism evidence="2 3">
    <name type="scientific">Pseudomonas lutea</name>
    <dbReference type="NCBI Taxonomy" id="243924"/>
    <lineage>
        <taxon>Bacteria</taxon>
        <taxon>Pseudomonadati</taxon>
        <taxon>Pseudomonadota</taxon>
        <taxon>Gammaproteobacteria</taxon>
        <taxon>Pseudomonadales</taxon>
        <taxon>Pseudomonadaceae</taxon>
        <taxon>Pseudomonas</taxon>
    </lineage>
</organism>